<feature type="domain" description="OVATE" evidence="8">
    <location>
        <begin position="295"/>
        <end position="354"/>
    </location>
</feature>
<protein>
    <recommendedName>
        <fullName evidence="6">Transcription repressor</fullName>
    </recommendedName>
    <alternativeName>
        <fullName evidence="6">Ovate family protein</fullName>
    </alternativeName>
</protein>
<evidence type="ECO:0000256" key="4">
    <source>
        <dbReference type="ARBA" id="ARBA00023163"/>
    </source>
</evidence>
<evidence type="ECO:0000256" key="2">
    <source>
        <dbReference type="ARBA" id="ARBA00022491"/>
    </source>
</evidence>
<dbReference type="InterPro" id="IPR038933">
    <property type="entry name" value="Ovate"/>
</dbReference>
<dbReference type="EMBL" id="JAXQNO010000011">
    <property type="protein sequence ID" value="KAK4788788.1"/>
    <property type="molecule type" value="Genomic_DNA"/>
</dbReference>
<dbReference type="GO" id="GO:0045892">
    <property type="term" value="P:negative regulation of DNA-templated transcription"/>
    <property type="evidence" value="ECO:0007669"/>
    <property type="project" value="UniProtKB-UniRule"/>
</dbReference>
<organism evidence="9 10">
    <name type="scientific">Trapa natans</name>
    <name type="common">Water chestnut</name>
    <dbReference type="NCBI Taxonomy" id="22666"/>
    <lineage>
        <taxon>Eukaryota</taxon>
        <taxon>Viridiplantae</taxon>
        <taxon>Streptophyta</taxon>
        <taxon>Embryophyta</taxon>
        <taxon>Tracheophyta</taxon>
        <taxon>Spermatophyta</taxon>
        <taxon>Magnoliopsida</taxon>
        <taxon>eudicotyledons</taxon>
        <taxon>Gunneridae</taxon>
        <taxon>Pentapetalae</taxon>
        <taxon>rosids</taxon>
        <taxon>malvids</taxon>
        <taxon>Myrtales</taxon>
        <taxon>Lythraceae</taxon>
        <taxon>Trapa</taxon>
    </lineage>
</organism>
<gene>
    <name evidence="9" type="ORF">SAY86_020107</name>
</gene>
<feature type="compositionally biased region" description="Basic residues" evidence="7">
    <location>
        <begin position="141"/>
        <end position="157"/>
    </location>
</feature>
<comment type="function">
    <text evidence="6">Transcriptional repressor that regulates multiple aspects of plant growth and development.</text>
</comment>
<keyword evidence="5 6" id="KW-0539">Nucleus</keyword>
<keyword evidence="2 6" id="KW-0678">Repressor</keyword>
<evidence type="ECO:0000256" key="5">
    <source>
        <dbReference type="ARBA" id="ARBA00023242"/>
    </source>
</evidence>
<evidence type="ECO:0000256" key="7">
    <source>
        <dbReference type="SAM" id="MobiDB-lite"/>
    </source>
</evidence>
<evidence type="ECO:0000313" key="9">
    <source>
        <dbReference type="EMBL" id="KAK4788788.1"/>
    </source>
</evidence>
<dbReference type="NCBIfam" id="TIGR01568">
    <property type="entry name" value="A_thal_3678"/>
    <property type="match status" value="1"/>
</dbReference>
<keyword evidence="4 6" id="KW-0804">Transcription</keyword>
<evidence type="ECO:0000256" key="3">
    <source>
        <dbReference type="ARBA" id="ARBA00023015"/>
    </source>
</evidence>
<name>A0AAN7LII0_TRANT</name>
<dbReference type="InterPro" id="IPR006458">
    <property type="entry name" value="Ovate_C"/>
</dbReference>
<dbReference type="Pfam" id="PF04844">
    <property type="entry name" value="Ovate"/>
    <property type="match status" value="1"/>
</dbReference>
<dbReference type="AlphaFoldDB" id="A0AAN7LII0"/>
<feature type="region of interest" description="Disordered" evidence="7">
    <location>
        <begin position="141"/>
        <end position="165"/>
    </location>
</feature>
<dbReference type="GO" id="GO:0005634">
    <property type="term" value="C:nucleus"/>
    <property type="evidence" value="ECO:0007669"/>
    <property type="project" value="UniProtKB-SubCell"/>
</dbReference>
<dbReference type="PROSITE" id="PS51754">
    <property type="entry name" value="OVATE"/>
    <property type="match status" value="1"/>
</dbReference>
<evidence type="ECO:0000256" key="6">
    <source>
        <dbReference type="RuleBase" id="RU367028"/>
    </source>
</evidence>
<sequence>MARRLRLKISRILRSCRSDDSASLPSDPSVPSFLRLPLQATDLTPGLGRRRSSLNPHLRSRSFAPYGCGGYEYGRCSRSTGVIGGNVSRDEFLWKEESDFHAVVAAAAAARPATLRRKVYCSSASEGGERAWAPQWERKRRRVNNRKRKPASVRHRVSTSSGDSGLFSSEDPYIDCVAEDKHDYGAVEMLLISSSRSCTTEKSSGLCNPEEIEGPDRKKLSKKKNRSRRSRGRLSGRRMSNGVVEPFPAMISSPVRLSTVFRRLASVSCGGGGAGGRPIIEGPLATAKVRESFAVVKRSECPYEDFKGSMVEMIVEKEMFDKEDLEQLLVCFLSLNSSCHHRAIVEAFSDIWEALFCRRR</sequence>
<keyword evidence="3 6" id="KW-0805">Transcription regulation</keyword>
<feature type="compositionally biased region" description="Basic residues" evidence="7">
    <location>
        <begin position="219"/>
        <end position="236"/>
    </location>
</feature>
<dbReference type="PANTHER" id="PTHR33057:SF224">
    <property type="entry name" value="TRANSCRIPTION REPRESSOR"/>
    <property type="match status" value="1"/>
</dbReference>
<evidence type="ECO:0000313" key="10">
    <source>
        <dbReference type="Proteomes" id="UP001346149"/>
    </source>
</evidence>
<keyword evidence="10" id="KW-1185">Reference proteome</keyword>
<dbReference type="PANTHER" id="PTHR33057">
    <property type="entry name" value="TRANSCRIPTION REPRESSOR OFP7-RELATED"/>
    <property type="match status" value="1"/>
</dbReference>
<dbReference type="Proteomes" id="UP001346149">
    <property type="component" value="Unassembled WGS sequence"/>
</dbReference>
<proteinExistence type="predicted"/>
<evidence type="ECO:0000259" key="8">
    <source>
        <dbReference type="PROSITE" id="PS51754"/>
    </source>
</evidence>
<reference evidence="9 10" key="1">
    <citation type="journal article" date="2023" name="Hortic Res">
        <title>Pangenome of water caltrop reveals structural variations and asymmetric subgenome divergence after allopolyploidization.</title>
        <authorList>
            <person name="Zhang X."/>
            <person name="Chen Y."/>
            <person name="Wang L."/>
            <person name="Yuan Y."/>
            <person name="Fang M."/>
            <person name="Shi L."/>
            <person name="Lu R."/>
            <person name="Comes H.P."/>
            <person name="Ma Y."/>
            <person name="Chen Y."/>
            <person name="Huang G."/>
            <person name="Zhou Y."/>
            <person name="Zheng Z."/>
            <person name="Qiu Y."/>
        </authorList>
    </citation>
    <scope>NUCLEOTIDE SEQUENCE [LARGE SCALE GENOMIC DNA]</scope>
    <source>
        <strain evidence="9">F231</strain>
    </source>
</reference>
<evidence type="ECO:0000256" key="1">
    <source>
        <dbReference type="ARBA" id="ARBA00004123"/>
    </source>
</evidence>
<comment type="caution">
    <text evidence="9">The sequence shown here is derived from an EMBL/GenBank/DDBJ whole genome shotgun (WGS) entry which is preliminary data.</text>
</comment>
<feature type="region of interest" description="Disordered" evidence="7">
    <location>
        <begin position="199"/>
        <end position="239"/>
    </location>
</feature>
<comment type="subcellular location">
    <subcellularLocation>
        <location evidence="1 6">Nucleus</location>
    </subcellularLocation>
</comment>
<accession>A0AAN7LII0</accession>